<sequence length="153" mass="17436">MRILKILTALTTIVVAAVPASAAITSPTLRKRGELGCHNSGTYLQDVTHGNKELLEKTISEACNNLAGIYSRETERQWCAQFRSHRIDFSVQNWTEKPLTLYLDECTATFRRNAKDCPRGSYKLYQFFYFSFDPNFGSCWKPIPSGEANHTKY</sequence>
<evidence type="ECO:0000313" key="6">
    <source>
        <dbReference type="Proteomes" id="UP000472727"/>
    </source>
</evidence>
<gene>
    <name evidence="4" type="ORF">TWF106_010619</name>
    <name evidence="5" type="ORF">TWF191_004041</name>
    <name evidence="3" type="ORF">TWF679_000581</name>
    <name evidence="2" type="ORF">TWF788_000246</name>
</gene>
<name>A0A6G1MFC8_ORBOL</name>
<reference evidence="6 7" key="1">
    <citation type="submission" date="2019-06" db="EMBL/GenBank/DDBJ databases">
        <authorList>
            <person name="Palmer J.M."/>
        </authorList>
    </citation>
    <scope>NUCLEOTIDE SEQUENCE [LARGE SCALE GENOMIC DNA]</scope>
    <source>
        <strain evidence="4 6">TWF106</strain>
        <strain evidence="5 8">TWF191</strain>
        <strain evidence="3">TWF679</strain>
        <strain evidence="2 7">TWF788</strain>
    </source>
</reference>
<proteinExistence type="predicted"/>
<dbReference type="OrthoDB" id="4825549at2759"/>
<evidence type="ECO:0000313" key="4">
    <source>
        <dbReference type="EMBL" id="KAF3227131.1"/>
    </source>
</evidence>
<evidence type="ECO:0008006" key="9">
    <source>
        <dbReference type="Google" id="ProtNLM"/>
    </source>
</evidence>
<comment type="caution">
    <text evidence="4">The sequence shown here is derived from an EMBL/GenBank/DDBJ whole genome shotgun (WGS) entry which is preliminary data.</text>
</comment>
<dbReference type="AlphaFoldDB" id="A0A6G1MFC8"/>
<organism evidence="4 6">
    <name type="scientific">Orbilia oligospora</name>
    <name type="common">Nematode-trapping fungus</name>
    <name type="synonym">Arthrobotrys oligospora</name>
    <dbReference type="NCBI Taxonomy" id="2813651"/>
    <lineage>
        <taxon>Eukaryota</taxon>
        <taxon>Fungi</taxon>
        <taxon>Dikarya</taxon>
        <taxon>Ascomycota</taxon>
        <taxon>Pezizomycotina</taxon>
        <taxon>Orbiliomycetes</taxon>
        <taxon>Orbiliales</taxon>
        <taxon>Orbiliaceae</taxon>
        <taxon>Orbilia</taxon>
    </lineage>
</organism>
<evidence type="ECO:0000313" key="8">
    <source>
        <dbReference type="Proteomes" id="UP000483672"/>
    </source>
</evidence>
<accession>A0A6G1MFC8</accession>
<evidence type="ECO:0000313" key="2">
    <source>
        <dbReference type="EMBL" id="KAF3192637.1"/>
    </source>
</evidence>
<protein>
    <recommendedName>
        <fullName evidence="9">Secreted protein</fullName>
    </recommendedName>
</protein>
<dbReference type="Proteomes" id="UP000472727">
    <property type="component" value="Unassembled WGS sequence"/>
</dbReference>
<evidence type="ECO:0000313" key="7">
    <source>
        <dbReference type="Proteomes" id="UP000479691"/>
    </source>
</evidence>
<dbReference type="Proteomes" id="UP000483672">
    <property type="component" value="Unassembled WGS sequence"/>
</dbReference>
<dbReference type="EMBL" id="WIPF01000002">
    <property type="protein sequence ID" value="KAF3232065.1"/>
    <property type="molecule type" value="Genomic_DNA"/>
</dbReference>
<dbReference type="Proteomes" id="UP000479691">
    <property type="component" value="Unassembled WGS sequence"/>
</dbReference>
<dbReference type="EMBL" id="WIWT01000102">
    <property type="protein sequence ID" value="KAF3200956.1"/>
    <property type="molecule type" value="Genomic_DNA"/>
</dbReference>
<feature type="signal peptide" evidence="1">
    <location>
        <begin position="1"/>
        <end position="22"/>
    </location>
</feature>
<evidence type="ECO:0000256" key="1">
    <source>
        <dbReference type="SAM" id="SignalP"/>
    </source>
</evidence>
<dbReference type="EMBL" id="WIWS01000008">
    <property type="protein sequence ID" value="KAF3227131.1"/>
    <property type="molecule type" value="Genomic_DNA"/>
</dbReference>
<evidence type="ECO:0000313" key="5">
    <source>
        <dbReference type="EMBL" id="KAF3232065.1"/>
    </source>
</evidence>
<keyword evidence="1" id="KW-0732">Signal</keyword>
<dbReference type="EMBL" id="JAABOE010000001">
    <property type="protein sequence ID" value="KAF3192637.1"/>
    <property type="molecule type" value="Genomic_DNA"/>
</dbReference>
<evidence type="ECO:0000313" key="3">
    <source>
        <dbReference type="EMBL" id="KAF3200956.1"/>
    </source>
</evidence>
<dbReference type="Proteomes" id="UP000614610">
    <property type="component" value="Unassembled WGS sequence"/>
</dbReference>
<feature type="chain" id="PRO_5041131462" description="Secreted protein" evidence="1">
    <location>
        <begin position="23"/>
        <end position="153"/>
    </location>
</feature>